<dbReference type="InterPro" id="IPR011004">
    <property type="entry name" value="Trimer_LpxA-like_sf"/>
</dbReference>
<accession>A0A1V6C905</accession>
<reference evidence="3" key="1">
    <citation type="submission" date="2017-02" db="EMBL/GenBank/DDBJ databases">
        <title>Delving into the versatile metabolic prowess of the omnipresent phylum Bacteroidetes.</title>
        <authorList>
            <person name="Nobu M.K."/>
            <person name="Mei R."/>
            <person name="Narihiro T."/>
            <person name="Kuroda K."/>
            <person name="Liu W.-T."/>
        </authorList>
    </citation>
    <scope>NUCLEOTIDE SEQUENCE</scope>
    <source>
        <strain evidence="3">ADurb.Bin131</strain>
    </source>
</reference>
<dbReference type="PROSITE" id="PS00101">
    <property type="entry name" value="HEXAPEP_TRANSFERASES"/>
    <property type="match status" value="1"/>
</dbReference>
<sequence>MEKFFTDCFSNMPQEEIENYHRAVFMNMEGGYSAEKRVEYYREKLKHIGNNVYIGCRVIIKNPQWITLMDDVYISDGCVLIATSESGIVLEQGVRLKYGVYLDGEGSEGYIHIGKNVYIGTGTCLHGHKGLEIGDNCLLAQNITITPYSHRFDDPEKPIYTQGGFSKKLTIGNDCYIGKNACILYRADIGNGSVVGAGSVVVKPVEPYSVVAGNPAKLIRKRKLCT</sequence>
<evidence type="ECO:0000256" key="1">
    <source>
        <dbReference type="ARBA" id="ARBA00022679"/>
    </source>
</evidence>
<dbReference type="InterPro" id="IPR001451">
    <property type="entry name" value="Hexapep"/>
</dbReference>
<evidence type="ECO:0000256" key="2">
    <source>
        <dbReference type="ARBA" id="ARBA00022737"/>
    </source>
</evidence>
<dbReference type="SUPFAM" id="SSF51161">
    <property type="entry name" value="Trimeric LpxA-like enzymes"/>
    <property type="match status" value="1"/>
</dbReference>
<proteinExistence type="predicted"/>
<evidence type="ECO:0000313" key="3">
    <source>
        <dbReference type="EMBL" id="OQB73349.1"/>
    </source>
</evidence>
<comment type="caution">
    <text evidence="3">The sequence shown here is derived from an EMBL/GenBank/DDBJ whole genome shotgun (WGS) entry which is preliminary data.</text>
</comment>
<dbReference type="Gene3D" id="2.160.10.10">
    <property type="entry name" value="Hexapeptide repeat proteins"/>
    <property type="match status" value="2"/>
</dbReference>
<keyword evidence="1 3" id="KW-0808">Transferase</keyword>
<protein>
    <submittedName>
        <fullName evidence="3">Galactoside O-acetyltransferase</fullName>
        <ecNumber evidence="3">2.3.1.18</ecNumber>
    </submittedName>
</protein>
<gene>
    <name evidence="3" type="primary">lacA</name>
    <name evidence="3" type="ORF">BWX89_01005</name>
</gene>
<dbReference type="GO" id="GO:0008870">
    <property type="term" value="F:galactoside O-acetyltransferase activity"/>
    <property type="evidence" value="ECO:0007669"/>
    <property type="project" value="UniProtKB-EC"/>
</dbReference>
<dbReference type="Proteomes" id="UP000485562">
    <property type="component" value="Unassembled WGS sequence"/>
</dbReference>
<dbReference type="Pfam" id="PF14602">
    <property type="entry name" value="Hexapep_2"/>
    <property type="match status" value="1"/>
</dbReference>
<dbReference type="EC" id="2.3.1.18" evidence="3"/>
<dbReference type="CDD" id="cd04647">
    <property type="entry name" value="LbH_MAT_like"/>
    <property type="match status" value="1"/>
</dbReference>
<dbReference type="InterPro" id="IPR051159">
    <property type="entry name" value="Hexapeptide_acetyltransf"/>
</dbReference>
<dbReference type="PANTHER" id="PTHR23416">
    <property type="entry name" value="SIALIC ACID SYNTHASE-RELATED"/>
    <property type="match status" value="1"/>
</dbReference>
<name>A0A1V6C905_UNCT6</name>
<keyword evidence="2" id="KW-0677">Repeat</keyword>
<keyword evidence="3" id="KW-0012">Acyltransferase</keyword>
<dbReference type="EMBL" id="MWDQ01000084">
    <property type="protein sequence ID" value="OQB73349.1"/>
    <property type="molecule type" value="Genomic_DNA"/>
</dbReference>
<dbReference type="AlphaFoldDB" id="A0A1V6C905"/>
<organism evidence="3">
    <name type="scientific">candidate division TA06 bacterium ADurb.Bin131</name>
    <dbReference type="NCBI Taxonomy" id="1852827"/>
    <lineage>
        <taxon>Bacteria</taxon>
        <taxon>Bacteria division TA06</taxon>
    </lineage>
</organism>
<dbReference type="InterPro" id="IPR018357">
    <property type="entry name" value="Hexapep_transf_CS"/>
</dbReference>
<dbReference type="Pfam" id="PF00132">
    <property type="entry name" value="Hexapep"/>
    <property type="match status" value="1"/>
</dbReference>
<dbReference type="PANTHER" id="PTHR23416:SF78">
    <property type="entry name" value="LIPOPOLYSACCHARIDE BIOSYNTHESIS O-ACETYL TRANSFERASE WBBJ-RELATED"/>
    <property type="match status" value="1"/>
</dbReference>